<reference evidence="1" key="1">
    <citation type="journal article" date="2021" name="Proc. Natl. Acad. Sci. U.S.A.">
        <title>A Catalog of Tens of Thousands of Viruses from Human Metagenomes Reveals Hidden Associations with Chronic Diseases.</title>
        <authorList>
            <person name="Tisza M.J."/>
            <person name="Buck C.B."/>
        </authorList>
    </citation>
    <scope>NUCLEOTIDE SEQUENCE</scope>
    <source>
        <strain evidence="1">Ctj3P51</strain>
    </source>
</reference>
<sequence>MGVKYNIIIRDSENLEANIKSLSDAELSDQMNICMGICSCVLNAGKPDKLNEPIIEYCQTRFGDMLNYTLDLIREYLERGGTNNVSAYAAKLEKLKARVEDVKSKIAPHFDTDKIDWRYIAIL</sequence>
<dbReference type="EMBL" id="BK015217">
    <property type="protein sequence ID" value="DAD96500.1"/>
    <property type="molecule type" value="Genomic_DNA"/>
</dbReference>
<proteinExistence type="predicted"/>
<accession>A0A8S5NQ42</accession>
<organism evidence="1">
    <name type="scientific">Myoviridae sp. ctj3P51</name>
    <dbReference type="NCBI Taxonomy" id="2826687"/>
    <lineage>
        <taxon>Viruses</taxon>
        <taxon>Duplodnaviria</taxon>
        <taxon>Heunggongvirae</taxon>
        <taxon>Uroviricota</taxon>
        <taxon>Caudoviricetes</taxon>
    </lineage>
</organism>
<protein>
    <submittedName>
        <fullName evidence="1">Uncharacterized protein</fullName>
    </submittedName>
</protein>
<evidence type="ECO:0000313" key="1">
    <source>
        <dbReference type="EMBL" id="DAD96500.1"/>
    </source>
</evidence>
<name>A0A8S5NQ42_9CAUD</name>